<evidence type="ECO:0000256" key="1">
    <source>
        <dbReference type="SAM" id="MobiDB-lite"/>
    </source>
</evidence>
<keyword evidence="3" id="KW-1185">Reference proteome</keyword>
<protein>
    <submittedName>
        <fullName evidence="2">Uncharacterized protein</fullName>
    </submittedName>
</protein>
<organism evidence="2 3">
    <name type="scientific">Myriangium duriaei CBS 260.36</name>
    <dbReference type="NCBI Taxonomy" id="1168546"/>
    <lineage>
        <taxon>Eukaryota</taxon>
        <taxon>Fungi</taxon>
        <taxon>Dikarya</taxon>
        <taxon>Ascomycota</taxon>
        <taxon>Pezizomycotina</taxon>
        <taxon>Dothideomycetes</taxon>
        <taxon>Dothideomycetidae</taxon>
        <taxon>Myriangiales</taxon>
        <taxon>Myriangiaceae</taxon>
        <taxon>Myriangium</taxon>
    </lineage>
</organism>
<evidence type="ECO:0000313" key="2">
    <source>
        <dbReference type="EMBL" id="KAF2156236.1"/>
    </source>
</evidence>
<dbReference type="EMBL" id="ML996082">
    <property type="protein sequence ID" value="KAF2156236.1"/>
    <property type="molecule type" value="Genomic_DNA"/>
</dbReference>
<feature type="compositionally biased region" description="Basic and acidic residues" evidence="1">
    <location>
        <begin position="9"/>
        <end position="20"/>
    </location>
</feature>
<evidence type="ECO:0000313" key="3">
    <source>
        <dbReference type="Proteomes" id="UP000799439"/>
    </source>
</evidence>
<accession>A0A9P4MR53</accession>
<dbReference type="AlphaFoldDB" id="A0A9P4MR53"/>
<gene>
    <name evidence="2" type="ORF">K461DRAFT_93061</name>
</gene>
<feature type="compositionally biased region" description="Basic and acidic residues" evidence="1">
    <location>
        <begin position="47"/>
        <end position="65"/>
    </location>
</feature>
<name>A0A9P4MR53_9PEZI</name>
<proteinExistence type="predicted"/>
<reference evidence="2" key="1">
    <citation type="journal article" date="2020" name="Stud. Mycol.">
        <title>101 Dothideomycetes genomes: a test case for predicting lifestyles and emergence of pathogens.</title>
        <authorList>
            <person name="Haridas S."/>
            <person name="Albert R."/>
            <person name="Binder M."/>
            <person name="Bloem J."/>
            <person name="Labutti K."/>
            <person name="Salamov A."/>
            <person name="Andreopoulos B."/>
            <person name="Baker S."/>
            <person name="Barry K."/>
            <person name="Bills G."/>
            <person name="Bluhm B."/>
            <person name="Cannon C."/>
            <person name="Castanera R."/>
            <person name="Culley D."/>
            <person name="Daum C."/>
            <person name="Ezra D."/>
            <person name="Gonzalez J."/>
            <person name="Henrissat B."/>
            <person name="Kuo A."/>
            <person name="Liang C."/>
            <person name="Lipzen A."/>
            <person name="Lutzoni F."/>
            <person name="Magnuson J."/>
            <person name="Mondo S."/>
            <person name="Nolan M."/>
            <person name="Ohm R."/>
            <person name="Pangilinan J."/>
            <person name="Park H.-J."/>
            <person name="Ramirez L."/>
            <person name="Alfaro M."/>
            <person name="Sun H."/>
            <person name="Tritt A."/>
            <person name="Yoshinaga Y."/>
            <person name="Zwiers L.-H."/>
            <person name="Turgeon B."/>
            <person name="Goodwin S."/>
            <person name="Spatafora J."/>
            <person name="Crous P."/>
            <person name="Grigoriev I."/>
        </authorList>
    </citation>
    <scope>NUCLEOTIDE SEQUENCE</scope>
    <source>
        <strain evidence="2">CBS 260.36</strain>
    </source>
</reference>
<sequence>MGRPPTHRTASEERAFEEHSRRRKADNQRAYMARRRAEESSTQSSSRDVKSRLADRADESTHDMAETPNNWALERAVLLSSSFHTQNLESNATHPAYPTDTIRAASRPCNRPILPIGNAIPITASPTEVNPGRANFPYSSLQCECDWCQQHFQQPDRQCLW</sequence>
<dbReference type="Proteomes" id="UP000799439">
    <property type="component" value="Unassembled WGS sequence"/>
</dbReference>
<comment type="caution">
    <text evidence="2">The sequence shown here is derived from an EMBL/GenBank/DDBJ whole genome shotgun (WGS) entry which is preliminary data.</text>
</comment>
<feature type="region of interest" description="Disordered" evidence="1">
    <location>
        <begin position="1"/>
        <end position="69"/>
    </location>
</feature>